<feature type="domain" description="HTH marR-type" evidence="4">
    <location>
        <begin position="27"/>
        <end position="164"/>
    </location>
</feature>
<dbReference type="GO" id="GO:0003677">
    <property type="term" value="F:DNA binding"/>
    <property type="evidence" value="ECO:0007669"/>
    <property type="project" value="UniProtKB-KW"/>
</dbReference>
<evidence type="ECO:0000259" key="4">
    <source>
        <dbReference type="PROSITE" id="PS50995"/>
    </source>
</evidence>
<dbReference type="PROSITE" id="PS50995">
    <property type="entry name" value="HTH_MARR_2"/>
    <property type="match status" value="1"/>
</dbReference>
<evidence type="ECO:0000313" key="5">
    <source>
        <dbReference type="EMBL" id="ANZ66342.1"/>
    </source>
</evidence>
<dbReference type="OrthoDB" id="1926989at2"/>
<dbReference type="InterPro" id="IPR036390">
    <property type="entry name" value="WH_DNA-bd_sf"/>
</dbReference>
<dbReference type="InterPro" id="IPR036388">
    <property type="entry name" value="WH-like_DNA-bd_sf"/>
</dbReference>
<keyword evidence="3" id="KW-0804">Transcription</keyword>
<proteinExistence type="predicted"/>
<gene>
    <name evidence="5" type="ORF">AYR63_03775</name>
</gene>
<dbReference type="InterPro" id="IPR023187">
    <property type="entry name" value="Tscrpt_reg_MarR-type_CS"/>
</dbReference>
<keyword evidence="2" id="KW-0238">DNA-binding</keyword>
<dbReference type="PROSITE" id="PS01117">
    <property type="entry name" value="HTH_MARR_1"/>
    <property type="match status" value="1"/>
</dbReference>
<dbReference type="Gene3D" id="1.10.10.10">
    <property type="entry name" value="Winged helix-like DNA-binding domain superfamily/Winged helix DNA-binding domain"/>
    <property type="match status" value="1"/>
</dbReference>
<dbReference type="CDD" id="cd00090">
    <property type="entry name" value="HTH_ARSR"/>
    <property type="match status" value="1"/>
</dbReference>
<sequence>MDKFNFNNRPNAARIELTKNSALSDIDTEVVLQFLNFQWAYRGMQRQYDAVLTQHHLTESRFIILMFLSEATDQQLLPSEIADQLGATRATVSKLLRGMAADGWVQKRASETDKRATYMQLTPTGKATLDAFLPANFAAVKTLFGQLTPDELKTFASLLNKINQGTSNLKTEMES</sequence>
<dbReference type="GO" id="GO:0006950">
    <property type="term" value="P:response to stress"/>
    <property type="evidence" value="ECO:0007669"/>
    <property type="project" value="TreeGrafter"/>
</dbReference>
<evidence type="ECO:0000256" key="3">
    <source>
        <dbReference type="ARBA" id="ARBA00023163"/>
    </source>
</evidence>
<organism evidence="5 6">
    <name type="scientific">Secundilactobacillus paracollinoides</name>
    <dbReference type="NCBI Taxonomy" id="240427"/>
    <lineage>
        <taxon>Bacteria</taxon>
        <taxon>Bacillati</taxon>
        <taxon>Bacillota</taxon>
        <taxon>Bacilli</taxon>
        <taxon>Lactobacillales</taxon>
        <taxon>Lactobacillaceae</taxon>
        <taxon>Secundilactobacillus</taxon>
    </lineage>
</organism>
<dbReference type="PANTHER" id="PTHR33164">
    <property type="entry name" value="TRANSCRIPTIONAL REGULATOR, MARR FAMILY"/>
    <property type="match status" value="1"/>
</dbReference>
<dbReference type="Pfam" id="PF12802">
    <property type="entry name" value="MarR_2"/>
    <property type="match status" value="1"/>
</dbReference>
<dbReference type="InterPro" id="IPR011991">
    <property type="entry name" value="ArsR-like_HTH"/>
</dbReference>
<dbReference type="SUPFAM" id="SSF46785">
    <property type="entry name" value="Winged helix' DNA-binding domain"/>
    <property type="match status" value="1"/>
</dbReference>
<dbReference type="AlphaFoldDB" id="A0A1B2IWC3"/>
<reference evidence="5 6" key="1">
    <citation type="submission" date="2016-03" db="EMBL/GenBank/DDBJ databases">
        <title>Pediococcus and Lactobacillus from brewery environment - whole genome sequencing and assembly.</title>
        <authorList>
            <person name="Behr J."/>
            <person name="Geissler A.J."/>
            <person name="Vogel R.F."/>
        </authorList>
    </citation>
    <scope>NUCLEOTIDE SEQUENCE [LARGE SCALE GENOMIC DNA]</scope>
    <source>
        <strain evidence="5 6">TMW 1.1995</strain>
    </source>
</reference>
<dbReference type="GO" id="GO:0003700">
    <property type="term" value="F:DNA-binding transcription factor activity"/>
    <property type="evidence" value="ECO:0007669"/>
    <property type="project" value="InterPro"/>
</dbReference>
<evidence type="ECO:0000256" key="2">
    <source>
        <dbReference type="ARBA" id="ARBA00023125"/>
    </source>
</evidence>
<dbReference type="KEGG" id="lpd:AYR62_12545"/>
<dbReference type="PRINTS" id="PR00598">
    <property type="entry name" value="HTHMARR"/>
</dbReference>
<keyword evidence="1" id="KW-0805">Transcription regulation</keyword>
<evidence type="ECO:0000313" key="6">
    <source>
        <dbReference type="Proteomes" id="UP000093267"/>
    </source>
</evidence>
<dbReference type="RefSeq" id="WP_054710575.1">
    <property type="nucleotide sequence ID" value="NZ_CP014912.1"/>
</dbReference>
<dbReference type="InterPro" id="IPR000835">
    <property type="entry name" value="HTH_MarR-typ"/>
</dbReference>
<name>A0A1B2IWC3_9LACO</name>
<dbReference type="PANTHER" id="PTHR33164:SF43">
    <property type="entry name" value="HTH-TYPE TRANSCRIPTIONAL REPRESSOR YETL"/>
    <property type="match status" value="1"/>
</dbReference>
<dbReference type="SMART" id="SM00347">
    <property type="entry name" value="HTH_MARR"/>
    <property type="match status" value="1"/>
</dbReference>
<protein>
    <submittedName>
        <fullName evidence="5">MarR family transcriptional regulator</fullName>
    </submittedName>
</protein>
<keyword evidence="6" id="KW-1185">Reference proteome</keyword>
<evidence type="ECO:0000256" key="1">
    <source>
        <dbReference type="ARBA" id="ARBA00023015"/>
    </source>
</evidence>
<dbReference type="Proteomes" id="UP000093267">
    <property type="component" value="Chromosome"/>
</dbReference>
<dbReference type="InterPro" id="IPR039422">
    <property type="entry name" value="MarR/SlyA-like"/>
</dbReference>
<dbReference type="EMBL" id="CP014924">
    <property type="protein sequence ID" value="ANZ66342.1"/>
    <property type="molecule type" value="Genomic_DNA"/>
</dbReference>
<dbReference type="STRING" id="240427.AYR62_12545"/>
<accession>A0A1B2IWC3</accession>